<dbReference type="Proteomes" id="UP000596742">
    <property type="component" value="Unassembled WGS sequence"/>
</dbReference>
<accession>A0A8B6EWQ9</accession>
<comment type="caution">
    <text evidence="1">The sequence shown here is derived from an EMBL/GenBank/DDBJ whole genome shotgun (WGS) entry which is preliminary data.</text>
</comment>
<keyword evidence="2" id="KW-1185">Reference proteome</keyword>
<organism evidence="1 2">
    <name type="scientific">Mytilus galloprovincialis</name>
    <name type="common">Mediterranean mussel</name>
    <dbReference type="NCBI Taxonomy" id="29158"/>
    <lineage>
        <taxon>Eukaryota</taxon>
        <taxon>Metazoa</taxon>
        <taxon>Spiralia</taxon>
        <taxon>Lophotrochozoa</taxon>
        <taxon>Mollusca</taxon>
        <taxon>Bivalvia</taxon>
        <taxon>Autobranchia</taxon>
        <taxon>Pteriomorphia</taxon>
        <taxon>Mytilida</taxon>
        <taxon>Mytiloidea</taxon>
        <taxon>Mytilidae</taxon>
        <taxon>Mytilinae</taxon>
        <taxon>Mytilus</taxon>
    </lineage>
</organism>
<dbReference type="PANTHER" id="PTHR16897">
    <property type="entry name" value="OS10G0105400 PROTEIN"/>
    <property type="match status" value="1"/>
</dbReference>
<proteinExistence type="predicted"/>
<evidence type="ECO:0000313" key="1">
    <source>
        <dbReference type="EMBL" id="VDI39952.1"/>
    </source>
</evidence>
<dbReference type="PANTHER" id="PTHR16897:SF2">
    <property type="entry name" value="OS03G0226600 PROTEIN"/>
    <property type="match status" value="1"/>
</dbReference>
<protein>
    <submittedName>
        <fullName evidence="1">Uncharacterized protein</fullName>
    </submittedName>
</protein>
<reference evidence="1" key="1">
    <citation type="submission" date="2018-11" db="EMBL/GenBank/DDBJ databases">
        <authorList>
            <person name="Alioto T."/>
            <person name="Alioto T."/>
        </authorList>
    </citation>
    <scope>NUCLEOTIDE SEQUENCE</scope>
</reference>
<gene>
    <name evidence="1" type="ORF">MGAL_10B036859</name>
</gene>
<dbReference type="OrthoDB" id="6061841at2759"/>
<sequence length="1208" mass="136969">MQTRMVTVPKPVPGSLTVRDAFLAIVRTNTVITASVQMALPVHQNIVFAVITTEINITDAHVRFVDLEETTVSSPEDVNNPRSPPKKWTNNEQLDMLEFSLGSTYDMPGTIPNFGKHNVIENGKEEELSHFVTNFAYGIILGTMRALFKRENEDPRSLFTKTNCNSSCHRDSPCPVNSMYRCESGKVSVAWLRPFKHNDWLNVSVLLENGGYLDYENRDDRKKYLAEDKWPQPSRVYLRGITTTESYIFHWDMVLPYYSCSKSYCPSLPVYVPDTSTSNVVNIQWNIWSDDLSGIDYYDIEVFEMQATVNRTIDNEIVEKHEMVIYQTGITDLRSAISVTETGMYAVHLTAFDKAGNHKSARSFFLYDNNNIIDIYKGQIKVIKAVQYLGKGWITYSDTFIDVNWKDKFIKTDHFKNNWLAKIKQAEHIETSYDDHNGKRNVTLVPNVKGIVKFEIAHDVYGTLLRSSFPLTLVPSVYSETSTQNVTWEDGDQLVVNIRAFDLLDNYRDETVIAYKDSTSPIISNLWLTKGNRINIAVHDLEEFNEMMIEWDAYDYHSGISHLNWRLYDNFTGFDIIHGEMDLPGQGETQSLEECQDKFQDHARGPACYCTKYTGCYHKHFYIKPNIAVDEGNGIVHNRSNGVHDSDYYIDVNVTNMATLATLKTIKVTIDISPPVVGHVHDGIYGSPEVDFQQDLRLDVHWKGFFDHESGVAFYQYDFSDACLTEEHFMNKSLDDDTYETFASYNAPNPGTYYVTVVAYNRAYAMSKPVCSDGVTITTIVPSVKNVVVMNARTKQRLVRDVDGNEWYIDKTLQRHILENSTDRCKFSDPLTEDIAVFQVSQTPVKAVNVCKKCNSYSTFVTRVIPKVHLFNISWTAGIDALLIDDYEVGFSSVSGSVAPDMMTFQSSKHHTHILINHFGLPKGELFFIILKSISKSNVIGFQSIGPYIMDTTPPVFVGTDIGLSISGNHLVANWSVASFIDGDNPFSLDYEYSIGYKPYSTDIRQFTVVEETGPCIHSSKYMCTATNLSALNWKLHGHHVYYVTIKAINLAGLFVTKASLPYIHDIVLPTRGIVIDVPGNSSIFSPIKDIEDIDFTIITDHLAVRWKKFYHPHLNLTYYVCVGTTPGICDVSEKRKMTSNIDIYLYSGLSLSQFQRYYSTVFAEAVTGSVFVSSDGVTVVDPNWSLSDIKVIDGENCTGKSYNYIVR</sequence>
<dbReference type="EMBL" id="UYJE01005741">
    <property type="protein sequence ID" value="VDI39952.1"/>
    <property type="molecule type" value="Genomic_DNA"/>
</dbReference>
<name>A0A8B6EWQ9_MYTGA</name>
<evidence type="ECO:0000313" key="2">
    <source>
        <dbReference type="Proteomes" id="UP000596742"/>
    </source>
</evidence>
<dbReference type="AlphaFoldDB" id="A0A8B6EWQ9"/>